<evidence type="ECO:0000256" key="1">
    <source>
        <dbReference type="ARBA" id="ARBA00007495"/>
    </source>
</evidence>
<reference evidence="9" key="1">
    <citation type="submission" date="2024-03" db="EMBL/GenBank/DDBJ databases">
        <title>WGS assembly of Saponaria officinalis var. Norfolk2.</title>
        <authorList>
            <person name="Jenkins J."/>
            <person name="Shu S."/>
            <person name="Grimwood J."/>
            <person name="Barry K."/>
            <person name="Goodstein D."/>
            <person name="Schmutz J."/>
            <person name="Leebens-Mack J."/>
            <person name="Osbourn A."/>
        </authorList>
    </citation>
    <scope>NUCLEOTIDE SEQUENCE [LARGE SCALE GENOMIC DNA]</scope>
    <source>
        <strain evidence="9">JIC</strain>
    </source>
</reference>
<dbReference type="InterPro" id="IPR017853">
    <property type="entry name" value="GH"/>
</dbReference>
<dbReference type="PANTHER" id="PTHR31490:SF2">
    <property type="entry name" value="GLYCOSYL HYDROLASE FAMILY 10 PROTEIN"/>
    <property type="match status" value="1"/>
</dbReference>
<feature type="signal peptide" evidence="7">
    <location>
        <begin position="1"/>
        <end position="26"/>
    </location>
</feature>
<dbReference type="PROSITE" id="PS00591">
    <property type="entry name" value="GH10_1"/>
    <property type="match status" value="1"/>
</dbReference>
<dbReference type="Pfam" id="PF00331">
    <property type="entry name" value="Glyco_hydro_10"/>
    <property type="match status" value="1"/>
</dbReference>
<dbReference type="InterPro" id="IPR044846">
    <property type="entry name" value="GH10"/>
</dbReference>
<feature type="chain" id="PRO_5043452489" description="GH10 domain-containing protein" evidence="7">
    <location>
        <begin position="27"/>
        <end position="581"/>
    </location>
</feature>
<dbReference type="InterPro" id="IPR008979">
    <property type="entry name" value="Galactose-bd-like_sf"/>
</dbReference>
<dbReference type="EMBL" id="JBDFQZ010000011">
    <property type="protein sequence ID" value="KAK9677322.1"/>
    <property type="molecule type" value="Genomic_DNA"/>
</dbReference>
<evidence type="ECO:0000313" key="10">
    <source>
        <dbReference type="Proteomes" id="UP001443914"/>
    </source>
</evidence>
<dbReference type="Gene3D" id="3.20.20.80">
    <property type="entry name" value="Glycosidases"/>
    <property type="match status" value="1"/>
</dbReference>
<evidence type="ECO:0000256" key="2">
    <source>
        <dbReference type="ARBA" id="ARBA00022801"/>
    </source>
</evidence>
<organism evidence="9 10">
    <name type="scientific">Saponaria officinalis</name>
    <name type="common">Common soapwort</name>
    <name type="synonym">Lychnis saponaria</name>
    <dbReference type="NCBI Taxonomy" id="3572"/>
    <lineage>
        <taxon>Eukaryota</taxon>
        <taxon>Viridiplantae</taxon>
        <taxon>Streptophyta</taxon>
        <taxon>Embryophyta</taxon>
        <taxon>Tracheophyta</taxon>
        <taxon>Spermatophyta</taxon>
        <taxon>Magnoliopsida</taxon>
        <taxon>eudicotyledons</taxon>
        <taxon>Gunneridae</taxon>
        <taxon>Pentapetalae</taxon>
        <taxon>Caryophyllales</taxon>
        <taxon>Caryophyllaceae</taxon>
        <taxon>Caryophylleae</taxon>
        <taxon>Saponaria</taxon>
    </lineage>
</organism>
<dbReference type="Proteomes" id="UP001443914">
    <property type="component" value="Unassembled WGS sequence"/>
</dbReference>
<keyword evidence="5" id="KW-0624">Polysaccharide degradation</keyword>
<accession>A0AAW1HLN2</accession>
<dbReference type="InterPro" id="IPR001000">
    <property type="entry name" value="GH10_dom"/>
</dbReference>
<keyword evidence="7" id="KW-0732">Signal</keyword>
<evidence type="ECO:0000256" key="5">
    <source>
        <dbReference type="ARBA" id="ARBA00023326"/>
    </source>
</evidence>
<evidence type="ECO:0000256" key="4">
    <source>
        <dbReference type="ARBA" id="ARBA00023295"/>
    </source>
</evidence>
<dbReference type="SUPFAM" id="SSF51445">
    <property type="entry name" value="(Trans)glycosidases"/>
    <property type="match status" value="1"/>
</dbReference>
<dbReference type="SUPFAM" id="SSF49785">
    <property type="entry name" value="Galactose-binding domain-like"/>
    <property type="match status" value="1"/>
</dbReference>
<keyword evidence="3" id="KW-0119">Carbohydrate metabolism</keyword>
<dbReference type="GO" id="GO:0000272">
    <property type="term" value="P:polysaccharide catabolic process"/>
    <property type="evidence" value="ECO:0007669"/>
    <property type="project" value="UniProtKB-KW"/>
</dbReference>
<sequence>MTMGNSIAHYVAYLLLFGGFCSNALPYDYTAITDCMADPLRAQYNGGIIVNPEGNNGLKGWTTFGDVRIELGLSDKGNKYVVAHSRKHSYDSMSQKVFLLKDHFYTFSAWIQVSAKRNVTVNAIFKTNEGYKYGGGVVANVGCWSMLKGGVSVDSSGFAQLYFESHDTSIDIWVDSVSLQAFTKEEWRAHQDQSIDKVRKSKVKIQILDNKGKPLSYTNITLQSNKIDFPFGVAINNNILTNNAYRDWFTKRFTVTTFENEMKWYSTERSRGKEDYSASDAMLRFCGLHGISVRGHNIFWDDPSYQPSWVYNLSRRDLKAVTERRMNSIVSRYAGKVIGWDVNNENLHFNYFESKLGLNITKHFFKRTKHFDRSTTLFINDYNIIEDNRDEKSLPSKVLQKIRENKGSLGRRPLIGIGVEGHFDRPNIPYMRSALDTLASAGLPIWITELDVRGPNQARYLEEILREAHAHPAIKGIVIWSAWSPQGCYRMCLTDNSFRNLDTGNVVDKLLSYWGHQHSIFGTTDAHGFVNVSLFHGVYNVRSVQQQSTDTLSSDESTLGFSKQINVVGDQFEQYIKVVVS</sequence>
<dbReference type="GO" id="GO:0031176">
    <property type="term" value="F:endo-1,4-beta-xylanase activity"/>
    <property type="evidence" value="ECO:0007669"/>
    <property type="project" value="UniProtKB-ARBA"/>
</dbReference>
<gene>
    <name evidence="9" type="ORF">RND81_11G136300</name>
</gene>
<feature type="domain" description="GH10" evidence="8">
    <location>
        <begin position="223"/>
        <end position="510"/>
    </location>
</feature>
<keyword evidence="2" id="KW-0378">Hydrolase</keyword>
<evidence type="ECO:0000259" key="8">
    <source>
        <dbReference type="PROSITE" id="PS51760"/>
    </source>
</evidence>
<dbReference type="Gene3D" id="2.60.120.260">
    <property type="entry name" value="Galactose-binding domain-like"/>
    <property type="match status" value="1"/>
</dbReference>
<keyword evidence="10" id="KW-1185">Reference proteome</keyword>
<keyword evidence="4" id="KW-0326">Glycosidase</keyword>
<comment type="similarity">
    <text evidence="1">Belongs to the glycosyl hydrolase 10 (cellulase F) family.</text>
</comment>
<feature type="active site" description="Nucleophile" evidence="6">
    <location>
        <position position="449"/>
    </location>
</feature>
<dbReference type="AlphaFoldDB" id="A0AAW1HLN2"/>
<comment type="caution">
    <text evidence="9">The sequence shown here is derived from an EMBL/GenBank/DDBJ whole genome shotgun (WGS) entry which is preliminary data.</text>
</comment>
<evidence type="ECO:0000256" key="6">
    <source>
        <dbReference type="PROSITE-ProRule" id="PRU10061"/>
    </source>
</evidence>
<evidence type="ECO:0000313" key="9">
    <source>
        <dbReference type="EMBL" id="KAK9677322.1"/>
    </source>
</evidence>
<protein>
    <recommendedName>
        <fullName evidence="8">GH10 domain-containing protein</fullName>
    </recommendedName>
</protein>
<name>A0AAW1HLN2_SAPOF</name>
<evidence type="ECO:0000256" key="3">
    <source>
        <dbReference type="ARBA" id="ARBA00023277"/>
    </source>
</evidence>
<dbReference type="PANTHER" id="PTHR31490">
    <property type="entry name" value="GLYCOSYL HYDROLASE"/>
    <property type="match status" value="1"/>
</dbReference>
<dbReference type="PROSITE" id="PS51760">
    <property type="entry name" value="GH10_2"/>
    <property type="match status" value="1"/>
</dbReference>
<dbReference type="InterPro" id="IPR031158">
    <property type="entry name" value="GH10_AS"/>
</dbReference>
<dbReference type="SMART" id="SM00633">
    <property type="entry name" value="Glyco_10"/>
    <property type="match status" value="1"/>
</dbReference>
<evidence type="ECO:0000256" key="7">
    <source>
        <dbReference type="SAM" id="SignalP"/>
    </source>
</evidence>
<proteinExistence type="inferred from homology"/>